<organism evidence="1">
    <name type="scientific">Fagus sylvatica</name>
    <name type="common">Beechnut</name>
    <dbReference type="NCBI Taxonomy" id="28930"/>
    <lineage>
        <taxon>Eukaryota</taxon>
        <taxon>Viridiplantae</taxon>
        <taxon>Streptophyta</taxon>
        <taxon>Embryophyta</taxon>
        <taxon>Tracheophyta</taxon>
        <taxon>Spermatophyta</taxon>
        <taxon>Magnoliopsida</taxon>
        <taxon>eudicotyledons</taxon>
        <taxon>Gunneridae</taxon>
        <taxon>Pentapetalae</taxon>
        <taxon>rosids</taxon>
        <taxon>fabids</taxon>
        <taxon>Fagales</taxon>
        <taxon>Fagaceae</taxon>
        <taxon>Fagus</taxon>
    </lineage>
</organism>
<sequence>MLNTEKGKGNILVHMLSDQSSVRPGLHRVRHRNEPARNLLWFHGTCSSSVCSASLEKTNSQAPPRLELLPHEPNLLLHEPDLLILYLDLLCLCLERSALFRPDLPFSQSDLPSMAPICLGLDQICSESTRTVRSFFGFSPNCSAPPWPVKFLLGLGVIFLGFFKPDLDSPPTI</sequence>
<accession>A0A2N9GQH0</accession>
<evidence type="ECO:0000313" key="1">
    <source>
        <dbReference type="EMBL" id="SPD01892.1"/>
    </source>
</evidence>
<gene>
    <name evidence="1" type="ORF">FSB_LOCUS29774</name>
</gene>
<dbReference type="AlphaFoldDB" id="A0A2N9GQH0"/>
<name>A0A2N9GQH0_FAGSY</name>
<reference evidence="1" key="1">
    <citation type="submission" date="2018-02" db="EMBL/GenBank/DDBJ databases">
        <authorList>
            <person name="Cohen D.B."/>
            <person name="Kent A.D."/>
        </authorList>
    </citation>
    <scope>NUCLEOTIDE SEQUENCE</scope>
</reference>
<protein>
    <submittedName>
        <fullName evidence="1">Uncharacterized protein</fullName>
    </submittedName>
</protein>
<proteinExistence type="predicted"/>
<dbReference type="EMBL" id="OIVN01002236">
    <property type="protein sequence ID" value="SPD01892.1"/>
    <property type="molecule type" value="Genomic_DNA"/>
</dbReference>